<keyword evidence="5" id="KW-0511">Multifunctional enzyme</keyword>
<dbReference type="Pfam" id="PF00078">
    <property type="entry name" value="RVT_1"/>
    <property type="match status" value="1"/>
</dbReference>
<sequence length="831" mass="94725">MDDNRAGAATTGMTAAPGRRRPRDPRYGGLSLKQDRIPQATLDVYRGRSPGPYVPGTPWKTWWRLFQNFLALRRVTDEGDKRLIFLQEVGAANYELLGSLLQGKQAETATMAQMEEVMEQHFQPKKLLMAENFGLMSKTQKHGQTLQEYYANLQKAANTCGFERVKDHRDMVVAMVFIGGLQSVETRKRLLEREELSSKEVLEAAEAFERDGSLLYPMFPTRTSAQSMSDEEIPNKRLPPGILTSGARRFRGKKQQFGAWIDLYVLPTASRPLCGRDMIKKLQINCGPHVRVGNKLLFEKGIGRCTTAKVALKFKQGSEKPKFCRVRPVPIALRPKVEEKLQEMVTVNPQLDINQYPLPKPDDLFHMLQKFSKMDLPDAYMQGVIIYLDDITVTAPDDATHLERLRSGVIIYLDDITVTAPDDATHLERLRSVLKRLKEAGFRLKREKCEFLKEQMEFLSHVVDAQGVRPSPKKIQAMVNMPEPKNLKEVESFIGMVQYYGKFIPNLSTIAAPLNELRKKGASWRWEAPQKEAFKKIKQRLTEADVLTHYGPQIPVVLATDASDYGLGAVVYHKMPDGKEKVIAYASRTLTKEERNYAQIEKEALGIVYGVEKFNQFLYGRRFTLLTDHKPLVKIFGPKNGIPTIAAKMLHRWSLRLMIYSFDIEYRNTSEFGNADGLSRLPDPRESPSAEMVISEVKEKHLTAETWENMVLSEEEIAKATKEEQTLQKRIAQACGICAAFGNDPIKTRLHPWEEPQKVWQRLHMDFCETQGTMWLVVVDAKSKWPEDKWVPGIITDLVGSNTYRVHVGTGSRMVHADQLKKRVTFWEEAP</sequence>
<dbReference type="FunFam" id="3.30.70.270:FF:000003">
    <property type="entry name" value="Transposon Ty3-G Gag-Pol polyprotein"/>
    <property type="match status" value="1"/>
</dbReference>
<keyword evidence="2" id="KW-0540">Nuclease</keyword>
<reference evidence="9 10" key="2">
    <citation type="submission" date="2018-11" db="EMBL/GenBank/DDBJ databases">
        <authorList>
            <consortium name="Pathogen Informatics"/>
        </authorList>
    </citation>
    <scope>NUCLEOTIDE SEQUENCE [LARGE SCALE GENOMIC DNA]</scope>
</reference>
<dbReference type="CDD" id="cd09274">
    <property type="entry name" value="RNase_HI_RT_Ty3"/>
    <property type="match status" value="1"/>
</dbReference>
<dbReference type="EMBL" id="UYSL01023772">
    <property type="protein sequence ID" value="VDL82659.1"/>
    <property type="molecule type" value="Genomic_DNA"/>
</dbReference>
<evidence type="ECO:0000256" key="2">
    <source>
        <dbReference type="ARBA" id="ARBA00022722"/>
    </source>
</evidence>
<dbReference type="FunFam" id="3.30.70.270:FF:000020">
    <property type="entry name" value="Transposon Tf2-6 polyprotein-like Protein"/>
    <property type="match status" value="1"/>
</dbReference>
<keyword evidence="10" id="KW-1185">Reference proteome</keyword>
<evidence type="ECO:0000256" key="3">
    <source>
        <dbReference type="ARBA" id="ARBA00022759"/>
    </source>
</evidence>
<evidence type="ECO:0000313" key="11">
    <source>
        <dbReference type="WBParaSite" id="NBR_0001893001-mRNA-1"/>
    </source>
</evidence>
<feature type="compositionally biased region" description="Low complexity" evidence="6">
    <location>
        <begin position="1"/>
        <end position="17"/>
    </location>
</feature>
<dbReference type="InterPro" id="IPR050951">
    <property type="entry name" value="Retrovirus_Pol_polyprotein"/>
</dbReference>
<keyword evidence="4" id="KW-0548">Nucleotidyltransferase</keyword>
<evidence type="ECO:0000256" key="4">
    <source>
        <dbReference type="ARBA" id="ARBA00022918"/>
    </source>
</evidence>
<dbReference type="InterPro" id="IPR043128">
    <property type="entry name" value="Rev_trsase/Diguanyl_cyclase"/>
</dbReference>
<dbReference type="SUPFAM" id="SSF56672">
    <property type="entry name" value="DNA/RNA polymerases"/>
    <property type="match status" value="1"/>
</dbReference>
<dbReference type="PANTHER" id="PTHR37984:SF5">
    <property type="entry name" value="PROTEIN NYNRIN-LIKE"/>
    <property type="match status" value="1"/>
</dbReference>
<keyword evidence="4" id="KW-0695">RNA-directed DNA polymerase</keyword>
<dbReference type="OMA" id="EKPKFCR"/>
<dbReference type="GO" id="GO:0004519">
    <property type="term" value="F:endonuclease activity"/>
    <property type="evidence" value="ECO:0007669"/>
    <property type="project" value="UniProtKB-KW"/>
</dbReference>
<feature type="domain" description="Reverse transcriptase/retrotransposon-derived protein RNase H-like" evidence="8">
    <location>
        <begin position="526"/>
        <end position="625"/>
    </location>
</feature>
<reference evidence="11" key="1">
    <citation type="submission" date="2017-02" db="UniProtKB">
        <authorList>
            <consortium name="WormBaseParasite"/>
        </authorList>
    </citation>
    <scope>IDENTIFICATION</scope>
</reference>
<dbReference type="Gene3D" id="3.30.70.270">
    <property type="match status" value="2"/>
</dbReference>
<evidence type="ECO:0000256" key="5">
    <source>
        <dbReference type="ARBA" id="ARBA00023268"/>
    </source>
</evidence>
<evidence type="ECO:0000313" key="9">
    <source>
        <dbReference type="EMBL" id="VDL82659.1"/>
    </source>
</evidence>
<keyword evidence="3" id="KW-0255">Endonuclease</keyword>
<dbReference type="InterPro" id="IPR043502">
    <property type="entry name" value="DNA/RNA_pol_sf"/>
</dbReference>
<dbReference type="PANTHER" id="PTHR37984">
    <property type="entry name" value="PROTEIN CBG26694"/>
    <property type="match status" value="1"/>
</dbReference>
<organism evidence="11">
    <name type="scientific">Nippostrongylus brasiliensis</name>
    <name type="common">Rat hookworm</name>
    <dbReference type="NCBI Taxonomy" id="27835"/>
    <lineage>
        <taxon>Eukaryota</taxon>
        <taxon>Metazoa</taxon>
        <taxon>Ecdysozoa</taxon>
        <taxon>Nematoda</taxon>
        <taxon>Chromadorea</taxon>
        <taxon>Rhabditida</taxon>
        <taxon>Rhabditina</taxon>
        <taxon>Rhabditomorpha</taxon>
        <taxon>Strongyloidea</taxon>
        <taxon>Heligmosomidae</taxon>
        <taxon>Nippostrongylus</taxon>
    </lineage>
</organism>
<dbReference type="AlphaFoldDB" id="A0A0N4YNV9"/>
<dbReference type="Pfam" id="PF17919">
    <property type="entry name" value="RT_RNaseH_2"/>
    <property type="match status" value="1"/>
</dbReference>
<protein>
    <recommendedName>
        <fullName evidence="1">RNA-directed DNA polymerase</fullName>
        <ecNumber evidence="1">2.7.7.49</ecNumber>
    </recommendedName>
</protein>
<dbReference type="FunFam" id="3.10.20.370:FF:000001">
    <property type="entry name" value="Retrovirus-related Pol polyprotein from transposon 17.6-like protein"/>
    <property type="match status" value="1"/>
</dbReference>
<proteinExistence type="predicted"/>
<keyword evidence="4" id="KW-0808">Transferase</keyword>
<dbReference type="InterPro" id="IPR041577">
    <property type="entry name" value="RT_RNaseH_2"/>
</dbReference>
<evidence type="ECO:0000313" key="10">
    <source>
        <dbReference type="Proteomes" id="UP000271162"/>
    </source>
</evidence>
<evidence type="ECO:0000259" key="7">
    <source>
        <dbReference type="Pfam" id="PF00078"/>
    </source>
</evidence>
<dbReference type="WBParaSite" id="NBR_0001893001-mRNA-1">
    <property type="protein sequence ID" value="NBR_0001893001-mRNA-1"/>
    <property type="gene ID" value="NBR_0001893001"/>
</dbReference>
<dbReference type="InterPro" id="IPR000477">
    <property type="entry name" value="RT_dom"/>
</dbReference>
<feature type="region of interest" description="Disordered" evidence="6">
    <location>
        <begin position="1"/>
        <end position="31"/>
    </location>
</feature>
<evidence type="ECO:0000259" key="8">
    <source>
        <dbReference type="Pfam" id="PF17919"/>
    </source>
</evidence>
<accession>A0A0N4YNV9</accession>
<evidence type="ECO:0000256" key="6">
    <source>
        <dbReference type="SAM" id="MobiDB-lite"/>
    </source>
</evidence>
<name>A0A0N4YNV9_NIPBR</name>
<dbReference type="Proteomes" id="UP000271162">
    <property type="component" value="Unassembled WGS sequence"/>
</dbReference>
<evidence type="ECO:0000256" key="1">
    <source>
        <dbReference type="ARBA" id="ARBA00012493"/>
    </source>
</evidence>
<gene>
    <name evidence="9" type="ORF">NBR_LOCUS18931</name>
</gene>
<dbReference type="STRING" id="27835.A0A0N4YNV9"/>
<dbReference type="EC" id="2.7.7.49" evidence="1"/>
<dbReference type="GO" id="GO:0003964">
    <property type="term" value="F:RNA-directed DNA polymerase activity"/>
    <property type="evidence" value="ECO:0007669"/>
    <property type="project" value="UniProtKB-KW"/>
</dbReference>
<feature type="domain" description="Reverse transcriptase" evidence="7">
    <location>
        <begin position="407"/>
        <end position="462"/>
    </location>
</feature>
<keyword evidence="3" id="KW-0378">Hydrolase</keyword>